<sequence>MAKEAVEQYKNDPNYQFLHNLVADIFAKLLKSAMELLKCGGISKISLAAKWCRSLGSSYDHSTLICESISRRMFPLDSDPEYKEIKEAAHYAYRFRDRLRKHVLVPLCKALNLPESFQRSKIERSVIQDMVFYCQVGYVALLKYKKLWLKEDGHPPISHAWDKLVEGRVFQFPHNLIGLYYSSLNCWDWE</sequence>
<reference evidence="1" key="1">
    <citation type="submission" date="2022-02" db="EMBL/GenBank/DDBJ databases">
        <title>Plant Genome Project.</title>
        <authorList>
            <person name="Zhang R.-G."/>
        </authorList>
    </citation>
    <scope>NUCLEOTIDE SEQUENCE</scope>
    <source>
        <strain evidence="1">AT1</strain>
    </source>
</reference>
<evidence type="ECO:0000313" key="2">
    <source>
        <dbReference type="Proteomes" id="UP001062846"/>
    </source>
</evidence>
<gene>
    <name evidence="1" type="ORF">RHMOL_Rhmol08G0222800</name>
</gene>
<dbReference type="EMBL" id="CM046395">
    <property type="protein sequence ID" value="KAI8543497.1"/>
    <property type="molecule type" value="Genomic_DNA"/>
</dbReference>
<proteinExistence type="predicted"/>
<name>A0ACC0MSL6_RHOML</name>
<dbReference type="Proteomes" id="UP001062846">
    <property type="component" value="Chromosome 8"/>
</dbReference>
<comment type="caution">
    <text evidence="1">The sequence shown here is derived from an EMBL/GenBank/DDBJ whole genome shotgun (WGS) entry which is preliminary data.</text>
</comment>
<protein>
    <submittedName>
        <fullName evidence="1">Uncharacterized protein</fullName>
    </submittedName>
</protein>
<keyword evidence="2" id="KW-1185">Reference proteome</keyword>
<organism evidence="1 2">
    <name type="scientific">Rhododendron molle</name>
    <name type="common">Chinese azalea</name>
    <name type="synonym">Azalea mollis</name>
    <dbReference type="NCBI Taxonomy" id="49168"/>
    <lineage>
        <taxon>Eukaryota</taxon>
        <taxon>Viridiplantae</taxon>
        <taxon>Streptophyta</taxon>
        <taxon>Embryophyta</taxon>
        <taxon>Tracheophyta</taxon>
        <taxon>Spermatophyta</taxon>
        <taxon>Magnoliopsida</taxon>
        <taxon>eudicotyledons</taxon>
        <taxon>Gunneridae</taxon>
        <taxon>Pentapetalae</taxon>
        <taxon>asterids</taxon>
        <taxon>Ericales</taxon>
        <taxon>Ericaceae</taxon>
        <taxon>Ericoideae</taxon>
        <taxon>Rhodoreae</taxon>
        <taxon>Rhododendron</taxon>
    </lineage>
</organism>
<evidence type="ECO:0000313" key="1">
    <source>
        <dbReference type="EMBL" id="KAI8543497.1"/>
    </source>
</evidence>
<accession>A0ACC0MSL6</accession>